<feature type="chain" id="PRO_5023925601" evidence="1">
    <location>
        <begin position="18"/>
        <end position="166"/>
    </location>
</feature>
<dbReference type="Proteomes" id="UP000326994">
    <property type="component" value="Unassembled WGS sequence"/>
</dbReference>
<accession>A0A5J4G3B5</accession>
<evidence type="ECO:0000313" key="2">
    <source>
        <dbReference type="EMBL" id="GEQ87255.1"/>
    </source>
</evidence>
<organism evidence="2 3">
    <name type="scientific">Patiriisocius marinistellae</name>
    <dbReference type="NCBI Taxonomy" id="2494560"/>
    <lineage>
        <taxon>Bacteria</taxon>
        <taxon>Pseudomonadati</taxon>
        <taxon>Bacteroidota</taxon>
        <taxon>Flavobacteriia</taxon>
        <taxon>Flavobacteriales</taxon>
        <taxon>Flavobacteriaceae</taxon>
        <taxon>Patiriisocius</taxon>
    </lineage>
</organism>
<protein>
    <submittedName>
        <fullName evidence="2">Uncharacterized protein</fullName>
    </submittedName>
</protein>
<dbReference type="EMBL" id="BKCF01000006">
    <property type="protein sequence ID" value="GEQ87255.1"/>
    <property type="molecule type" value="Genomic_DNA"/>
</dbReference>
<feature type="signal peptide" evidence="1">
    <location>
        <begin position="1"/>
        <end position="17"/>
    </location>
</feature>
<dbReference type="OrthoDB" id="1443935at2"/>
<reference evidence="2 3" key="1">
    <citation type="submission" date="2019-08" db="EMBL/GenBank/DDBJ databases">
        <title>Ulvibacter marinistellae sp. nov., isolated from a starfish, Patiria pectinifera.</title>
        <authorList>
            <person name="Kawano K."/>
            <person name="Ushijima N."/>
            <person name="Kihara M."/>
            <person name="Itoh H."/>
        </authorList>
    </citation>
    <scope>NUCLEOTIDE SEQUENCE [LARGE SCALE GENOMIC DNA]</scope>
    <source>
        <strain evidence="2 3">KK4</strain>
    </source>
</reference>
<gene>
    <name evidence="2" type="ORF">ULMS_27630</name>
</gene>
<evidence type="ECO:0000256" key="1">
    <source>
        <dbReference type="SAM" id="SignalP"/>
    </source>
</evidence>
<name>A0A5J4G3B5_9FLAO</name>
<sequence>MKKLLFLGLLLPLMAWSQNDFETRYFTIDAESLPEIPEVAFIPKKQQLENTGTLTLEKTPTFNSVLDAYKISTDNYWQPVDMTVALGGSTVNYSDPSLRLKKLQEKQFGFTITGNGGRSSFEFSDGQTTVRNNVYQEQRPFYIHQNNQPRYYRNPFYFQEVTPIRN</sequence>
<keyword evidence="1" id="KW-0732">Signal</keyword>
<proteinExistence type="predicted"/>
<keyword evidence="3" id="KW-1185">Reference proteome</keyword>
<dbReference type="AlphaFoldDB" id="A0A5J4G3B5"/>
<comment type="caution">
    <text evidence="2">The sequence shown here is derived from an EMBL/GenBank/DDBJ whole genome shotgun (WGS) entry which is preliminary data.</text>
</comment>
<evidence type="ECO:0000313" key="3">
    <source>
        <dbReference type="Proteomes" id="UP000326994"/>
    </source>
</evidence>
<dbReference type="RefSeq" id="WP_151895168.1">
    <property type="nucleotide sequence ID" value="NZ_BKCF01000006.1"/>
</dbReference>